<evidence type="ECO:0000256" key="9">
    <source>
        <dbReference type="ARBA" id="ARBA00023049"/>
    </source>
</evidence>
<comment type="cofactor">
    <cofactor evidence="1">
        <name>Zn(2+)</name>
        <dbReference type="ChEBI" id="CHEBI:29105"/>
    </cofactor>
</comment>
<keyword evidence="8 11" id="KW-1133">Transmembrane helix</keyword>
<dbReference type="Pfam" id="PF02163">
    <property type="entry name" value="Peptidase_M50"/>
    <property type="match status" value="1"/>
</dbReference>
<comment type="similarity">
    <text evidence="3">Belongs to the peptidase M50B family.</text>
</comment>
<dbReference type="GO" id="GO:0016020">
    <property type="term" value="C:membrane"/>
    <property type="evidence" value="ECO:0007669"/>
    <property type="project" value="UniProtKB-SubCell"/>
</dbReference>
<dbReference type="InterPro" id="IPR008915">
    <property type="entry name" value="Peptidase_M50"/>
</dbReference>
<keyword evidence="5 11" id="KW-0812">Transmembrane</keyword>
<dbReference type="InterPro" id="IPR041489">
    <property type="entry name" value="PDZ_6"/>
</dbReference>
<evidence type="ECO:0000256" key="6">
    <source>
        <dbReference type="ARBA" id="ARBA00022801"/>
    </source>
</evidence>
<dbReference type="GO" id="GO:0006508">
    <property type="term" value="P:proteolysis"/>
    <property type="evidence" value="ECO:0007669"/>
    <property type="project" value="UniProtKB-KW"/>
</dbReference>
<name>D1AD63_THECD</name>
<gene>
    <name evidence="14" type="ordered locus">Tcur_3842</name>
</gene>
<keyword evidence="7" id="KW-0862">Zinc</keyword>
<keyword evidence="10 11" id="KW-0472">Membrane</keyword>
<comment type="subcellular location">
    <subcellularLocation>
        <location evidence="2">Membrane</location>
        <topology evidence="2">Multi-pass membrane protein</topology>
    </subcellularLocation>
</comment>
<evidence type="ECO:0000256" key="4">
    <source>
        <dbReference type="ARBA" id="ARBA00022670"/>
    </source>
</evidence>
<evidence type="ECO:0000256" key="11">
    <source>
        <dbReference type="SAM" id="Phobius"/>
    </source>
</evidence>
<evidence type="ECO:0000256" key="1">
    <source>
        <dbReference type="ARBA" id="ARBA00001947"/>
    </source>
</evidence>
<protein>
    <submittedName>
        <fullName evidence="14">Peptidase M50</fullName>
    </submittedName>
</protein>
<accession>D1AD63</accession>
<evidence type="ECO:0000259" key="12">
    <source>
        <dbReference type="Pfam" id="PF02163"/>
    </source>
</evidence>
<proteinExistence type="inferred from homology"/>
<feature type="domain" description="PDZ" evidence="13">
    <location>
        <begin position="192"/>
        <end position="236"/>
    </location>
</feature>
<evidence type="ECO:0000256" key="7">
    <source>
        <dbReference type="ARBA" id="ARBA00022833"/>
    </source>
</evidence>
<dbReference type="InterPro" id="IPR004387">
    <property type="entry name" value="Pept_M50_Zn"/>
</dbReference>
<dbReference type="CDD" id="cd06163">
    <property type="entry name" value="S2P-M50_PDZ_RseP-like"/>
    <property type="match status" value="1"/>
</dbReference>
<feature type="domain" description="Peptidase M50" evidence="12">
    <location>
        <begin position="13"/>
        <end position="389"/>
    </location>
</feature>
<dbReference type="RefSeq" id="WP_012854156.1">
    <property type="nucleotide sequence ID" value="NC_013510.1"/>
</dbReference>
<keyword evidence="15" id="KW-1185">Reference proteome</keyword>
<feature type="transmembrane region" description="Helical" evidence="11">
    <location>
        <begin position="408"/>
        <end position="429"/>
    </location>
</feature>
<dbReference type="PANTHER" id="PTHR42837">
    <property type="entry name" value="REGULATOR OF SIGMA-E PROTEASE RSEP"/>
    <property type="match status" value="1"/>
</dbReference>
<reference evidence="14 15" key="1">
    <citation type="journal article" date="2011" name="Stand. Genomic Sci.">
        <title>Complete genome sequence of Thermomonospora curvata type strain (B9).</title>
        <authorList>
            <person name="Chertkov O."/>
            <person name="Sikorski J."/>
            <person name="Nolan M."/>
            <person name="Lapidus A."/>
            <person name="Lucas S."/>
            <person name="Del Rio T.G."/>
            <person name="Tice H."/>
            <person name="Cheng J.F."/>
            <person name="Goodwin L."/>
            <person name="Pitluck S."/>
            <person name="Liolios K."/>
            <person name="Ivanova N."/>
            <person name="Mavromatis K."/>
            <person name="Mikhailova N."/>
            <person name="Ovchinnikova G."/>
            <person name="Pati A."/>
            <person name="Chen A."/>
            <person name="Palaniappan K."/>
            <person name="Djao O.D."/>
            <person name="Land M."/>
            <person name="Hauser L."/>
            <person name="Chang Y.J."/>
            <person name="Jeffries C.D."/>
            <person name="Brettin T."/>
            <person name="Han C."/>
            <person name="Detter J.C."/>
            <person name="Rohde M."/>
            <person name="Goker M."/>
            <person name="Woyke T."/>
            <person name="Bristow J."/>
            <person name="Eisen J.A."/>
            <person name="Markowitz V."/>
            <person name="Hugenholtz P."/>
            <person name="Klenk H.P."/>
            <person name="Kyrpides N.C."/>
        </authorList>
    </citation>
    <scope>NUCLEOTIDE SEQUENCE [LARGE SCALE GENOMIC DNA]</scope>
    <source>
        <strain evidence="15">ATCC 19995 / DSM 43183 / JCM 3096 / KCTC 9072 / NBRC 15933 / NCIMB 10081 / Henssen B9</strain>
    </source>
</reference>
<dbReference type="PANTHER" id="PTHR42837:SF2">
    <property type="entry name" value="MEMBRANE METALLOPROTEASE ARASP2, CHLOROPLASTIC-RELATED"/>
    <property type="match status" value="1"/>
</dbReference>
<keyword evidence="6" id="KW-0378">Hydrolase</keyword>
<dbReference type="Pfam" id="PF17820">
    <property type="entry name" value="PDZ_6"/>
    <property type="match status" value="1"/>
</dbReference>
<dbReference type="InterPro" id="IPR036034">
    <property type="entry name" value="PDZ_sf"/>
</dbReference>
<dbReference type="STRING" id="471852.Tcur_3842"/>
<organism evidence="14 15">
    <name type="scientific">Thermomonospora curvata (strain ATCC 19995 / DSM 43183 / JCM 3096 / KCTC 9072 / NBRC 15933 / NCIMB 10081 / Henssen B9)</name>
    <dbReference type="NCBI Taxonomy" id="471852"/>
    <lineage>
        <taxon>Bacteria</taxon>
        <taxon>Bacillati</taxon>
        <taxon>Actinomycetota</taxon>
        <taxon>Actinomycetes</taxon>
        <taxon>Streptosporangiales</taxon>
        <taxon>Thermomonosporaceae</taxon>
        <taxon>Thermomonospora</taxon>
    </lineage>
</organism>
<feature type="transmembrane region" description="Helical" evidence="11">
    <location>
        <begin position="134"/>
        <end position="159"/>
    </location>
</feature>
<dbReference type="OrthoDB" id="9782003at2"/>
<sequence length="439" mass="47654">MESLIVLGGALLFFLLLMLSIALHELGHFSFAKLFGVRTTQFMVGFGPTLWSVRKGETEYGIKWLPLGGYIRMIGMLPPRKGDVVGPDGTIRVRSMRTGPFQGLIDSARGAALEEVGPGDENRVFYAKKWWQKLLIMFAGPAMNILLAVVFFAILIMGFGVERPQPVISSVSKCVIPAAEAGRECRPDEPLTPAAQVGLRPGDRFISYDGKEISDYTELQKLIRDSGGRTVQVVVEGADGVRRTLQVPVTTNRLRSLDDPDKIETVGFLGISPLVERERLGPGAVAAHMGEMTERTVVALALLPQRMVDVWHAAFGGQERDPEGPIGVVGASRIGGEIIASEHPTTDKIAWFISVLAAVNFGVGAFNLIPLLPLDGGHIAGALWEAVKRGFARLLRRPDPGYVDVAKALPLTYMMALVMLFMGALLIYADLVNPIHFSG</sequence>
<feature type="transmembrane region" description="Helical" evidence="11">
    <location>
        <begin position="349"/>
        <end position="369"/>
    </location>
</feature>
<evidence type="ECO:0000313" key="15">
    <source>
        <dbReference type="Proteomes" id="UP000001918"/>
    </source>
</evidence>
<dbReference type="AlphaFoldDB" id="D1AD63"/>
<evidence type="ECO:0000256" key="3">
    <source>
        <dbReference type="ARBA" id="ARBA00007931"/>
    </source>
</evidence>
<evidence type="ECO:0000256" key="8">
    <source>
        <dbReference type="ARBA" id="ARBA00022989"/>
    </source>
</evidence>
<dbReference type="eggNOG" id="COG0750">
    <property type="taxonomic scope" value="Bacteria"/>
</dbReference>
<dbReference type="KEGG" id="tcu:Tcur_3842"/>
<dbReference type="EMBL" id="CP001738">
    <property type="protein sequence ID" value="ACY99372.1"/>
    <property type="molecule type" value="Genomic_DNA"/>
</dbReference>
<dbReference type="HOGENOM" id="CLU_025778_1_2_11"/>
<dbReference type="Proteomes" id="UP000001918">
    <property type="component" value="Chromosome"/>
</dbReference>
<keyword evidence="4" id="KW-0645">Protease</keyword>
<dbReference type="GO" id="GO:0004222">
    <property type="term" value="F:metalloendopeptidase activity"/>
    <property type="evidence" value="ECO:0007669"/>
    <property type="project" value="InterPro"/>
</dbReference>
<keyword evidence="9" id="KW-0482">Metalloprotease</keyword>
<evidence type="ECO:0000256" key="5">
    <source>
        <dbReference type="ARBA" id="ARBA00022692"/>
    </source>
</evidence>
<evidence type="ECO:0000256" key="2">
    <source>
        <dbReference type="ARBA" id="ARBA00004141"/>
    </source>
</evidence>
<evidence type="ECO:0000259" key="13">
    <source>
        <dbReference type="Pfam" id="PF17820"/>
    </source>
</evidence>
<evidence type="ECO:0000256" key="10">
    <source>
        <dbReference type="ARBA" id="ARBA00023136"/>
    </source>
</evidence>
<evidence type="ECO:0000313" key="14">
    <source>
        <dbReference type="EMBL" id="ACY99372.1"/>
    </source>
</evidence>
<dbReference type="SUPFAM" id="SSF50156">
    <property type="entry name" value="PDZ domain-like"/>
    <property type="match status" value="1"/>
</dbReference>
<dbReference type="Gene3D" id="2.30.42.10">
    <property type="match status" value="1"/>
</dbReference>